<reference evidence="2" key="1">
    <citation type="submission" date="2022-07" db="EMBL/GenBank/DDBJ databases">
        <authorList>
            <person name="Macas J."/>
            <person name="Novak P."/>
            <person name="Neumann P."/>
        </authorList>
    </citation>
    <scope>NUCLEOTIDE SEQUENCE</scope>
</reference>
<feature type="compositionally biased region" description="Acidic residues" evidence="1">
    <location>
        <begin position="51"/>
        <end position="63"/>
    </location>
</feature>
<dbReference type="Proteomes" id="UP001152484">
    <property type="component" value="Unassembled WGS sequence"/>
</dbReference>
<gene>
    <name evidence="2" type="ORF">CEURO_LOCUS8468</name>
</gene>
<accession>A0A9P0YZG7</accession>
<organism evidence="2 3">
    <name type="scientific">Cuscuta europaea</name>
    <name type="common">European dodder</name>
    <dbReference type="NCBI Taxonomy" id="41803"/>
    <lineage>
        <taxon>Eukaryota</taxon>
        <taxon>Viridiplantae</taxon>
        <taxon>Streptophyta</taxon>
        <taxon>Embryophyta</taxon>
        <taxon>Tracheophyta</taxon>
        <taxon>Spermatophyta</taxon>
        <taxon>Magnoliopsida</taxon>
        <taxon>eudicotyledons</taxon>
        <taxon>Gunneridae</taxon>
        <taxon>Pentapetalae</taxon>
        <taxon>asterids</taxon>
        <taxon>lamiids</taxon>
        <taxon>Solanales</taxon>
        <taxon>Convolvulaceae</taxon>
        <taxon>Cuscuteae</taxon>
        <taxon>Cuscuta</taxon>
        <taxon>Cuscuta subgen. Cuscuta</taxon>
    </lineage>
</organism>
<keyword evidence="3" id="KW-1185">Reference proteome</keyword>
<proteinExistence type="predicted"/>
<protein>
    <submittedName>
        <fullName evidence="2">Uncharacterized protein</fullName>
    </submittedName>
</protein>
<comment type="caution">
    <text evidence="2">The sequence shown here is derived from an EMBL/GenBank/DDBJ whole genome shotgun (WGS) entry which is preliminary data.</text>
</comment>
<name>A0A9P0YZG7_CUSEU</name>
<dbReference type="EMBL" id="CAMAPE010000016">
    <property type="protein sequence ID" value="CAH9082931.1"/>
    <property type="molecule type" value="Genomic_DNA"/>
</dbReference>
<evidence type="ECO:0000256" key="1">
    <source>
        <dbReference type="SAM" id="MobiDB-lite"/>
    </source>
</evidence>
<feature type="region of interest" description="Disordered" evidence="1">
    <location>
        <begin position="1"/>
        <end position="63"/>
    </location>
</feature>
<feature type="region of interest" description="Disordered" evidence="1">
    <location>
        <begin position="91"/>
        <end position="131"/>
    </location>
</feature>
<evidence type="ECO:0000313" key="2">
    <source>
        <dbReference type="EMBL" id="CAH9082931.1"/>
    </source>
</evidence>
<dbReference type="AlphaFoldDB" id="A0A9P0YZG7"/>
<evidence type="ECO:0000313" key="3">
    <source>
        <dbReference type="Proteomes" id="UP001152484"/>
    </source>
</evidence>
<sequence length="241" mass="25789">MSSQSDSQDISREHSAEAESISEVESSSENPSAGNDSAVAEEVQDNLLVEMEAEDFEQENEDEELALAVQVVEEEEEKERRKVTVAVLPPRNAGEASSSRPLNAEPLRVGPGTKAKKKAGGPKNKGAVDQGKPVGIPEGYSFLNTEALELRLRADEAECYLMQLHVGPSATVVGSGPDDVLSRAPDGCFAVHILSVSMGLRFPLHLFLLEYLRYVDLAPCQLTPIATPTSPASCNSAVIGE</sequence>
<feature type="compositionally biased region" description="Low complexity" evidence="1">
    <location>
        <begin position="18"/>
        <end position="33"/>
    </location>
</feature>